<reference evidence="1 2" key="1">
    <citation type="submission" date="2014-12" db="EMBL/GenBank/DDBJ databases">
        <title>Genome sequencing of Arthrobacter phenanthrenivorans SWC37.</title>
        <authorList>
            <person name="Tan P.W."/>
            <person name="Chan K.-G."/>
        </authorList>
    </citation>
    <scope>NUCLEOTIDE SEQUENCE [LARGE SCALE GENOMIC DNA]</scope>
    <source>
        <strain evidence="1 2">SWC37</strain>
    </source>
</reference>
<evidence type="ECO:0000313" key="1">
    <source>
        <dbReference type="EMBL" id="KIC69179.1"/>
    </source>
</evidence>
<protein>
    <recommendedName>
        <fullName evidence="3">WGR domain-containing protein</fullName>
    </recommendedName>
</protein>
<accession>A0A0B4D770</accession>
<name>A0A0B4D770_PSEPS</name>
<comment type="caution">
    <text evidence="1">The sequence shown here is derived from an EMBL/GenBank/DDBJ whole genome shotgun (WGS) entry which is preliminary data.</text>
</comment>
<dbReference type="RefSeq" id="WP_043449488.1">
    <property type="nucleotide sequence ID" value="NZ_JWTB01000005.1"/>
</dbReference>
<organism evidence="1 2">
    <name type="scientific">Pseudarthrobacter phenanthrenivorans</name>
    <name type="common">Arthrobacter phenanthrenivorans</name>
    <dbReference type="NCBI Taxonomy" id="361575"/>
    <lineage>
        <taxon>Bacteria</taxon>
        <taxon>Bacillati</taxon>
        <taxon>Actinomycetota</taxon>
        <taxon>Actinomycetes</taxon>
        <taxon>Micrococcales</taxon>
        <taxon>Micrococcaceae</taxon>
        <taxon>Pseudarthrobacter</taxon>
    </lineage>
</organism>
<proteinExistence type="predicted"/>
<dbReference type="EMBL" id="JWTB01000005">
    <property type="protein sequence ID" value="KIC69179.1"/>
    <property type="molecule type" value="Genomic_DNA"/>
</dbReference>
<evidence type="ECO:0008006" key="3">
    <source>
        <dbReference type="Google" id="ProtNLM"/>
    </source>
</evidence>
<dbReference type="AlphaFoldDB" id="A0A0B4D770"/>
<dbReference type="Proteomes" id="UP000031196">
    <property type="component" value="Unassembled WGS sequence"/>
</dbReference>
<dbReference type="OrthoDB" id="4966798at2"/>
<sequence length="186" mass="20794">MSGIVRVYKRDDEGVLHFREAWFDEDYSQFVMNFGVVGHQSKTEETDVPDADAAEGLLDAFAVQCTEDGYAEIPAEEQSWVVAQFALKTREGTERDRRLEQKAKDALISHLAWRGLGTVERSEFTDHKLNIFCLCPDVNKAVNAIKVCARGEDLDFTKLSIGAAPYAEPGHYKLKHPARPAGSFSL</sequence>
<gene>
    <name evidence="1" type="ORF">RM50_02190</name>
</gene>
<evidence type="ECO:0000313" key="2">
    <source>
        <dbReference type="Proteomes" id="UP000031196"/>
    </source>
</evidence>